<reference evidence="2 3" key="1">
    <citation type="journal article" date="2012" name="J. Bacteriol.">
        <title>Genome sequence of deep-sea manganese-oxidizing bacterium Marinobacter manganoxydans MnI7-9.</title>
        <authorList>
            <person name="Wang H."/>
            <person name="Li H."/>
            <person name="Shao Z."/>
            <person name="Liao S."/>
            <person name="Johnstone L."/>
            <person name="Rensing C."/>
            <person name="Wang G."/>
        </authorList>
    </citation>
    <scope>NUCLEOTIDE SEQUENCE [LARGE SCALE GENOMIC DNA]</scope>
    <source>
        <strain evidence="2 3">MnI7-9</strain>
    </source>
</reference>
<gene>
    <name evidence="2" type="ORF">KYE_11551</name>
</gene>
<accession>G6YTW8</accession>
<name>G6YTW8_9GAMM</name>
<sequence>MAFILARAGAAHRIFIERITRKAARQKTQAATGLEKPRLVAHQPGLF</sequence>
<dbReference type="EMBL" id="AGTR01000044">
    <property type="protein sequence ID" value="EHJ04257.1"/>
    <property type="molecule type" value="Genomic_DNA"/>
</dbReference>
<dbReference type="Proteomes" id="UP000003208">
    <property type="component" value="Unassembled WGS sequence"/>
</dbReference>
<protein>
    <submittedName>
        <fullName evidence="2">Uncharacterized protein</fullName>
    </submittedName>
</protein>
<evidence type="ECO:0000313" key="3">
    <source>
        <dbReference type="Proteomes" id="UP000003208"/>
    </source>
</evidence>
<proteinExistence type="predicted"/>
<dbReference type="AlphaFoldDB" id="G6YTW8"/>
<evidence type="ECO:0000313" key="2">
    <source>
        <dbReference type="EMBL" id="EHJ04257.1"/>
    </source>
</evidence>
<evidence type="ECO:0000256" key="1">
    <source>
        <dbReference type="SAM" id="MobiDB-lite"/>
    </source>
</evidence>
<keyword evidence="3" id="KW-1185">Reference proteome</keyword>
<feature type="region of interest" description="Disordered" evidence="1">
    <location>
        <begin position="27"/>
        <end position="47"/>
    </location>
</feature>
<organism evidence="2 3">
    <name type="scientific">Marinobacter manganoxydans MnI7-9</name>
    <dbReference type="NCBI Taxonomy" id="1094979"/>
    <lineage>
        <taxon>Bacteria</taxon>
        <taxon>Pseudomonadati</taxon>
        <taxon>Pseudomonadota</taxon>
        <taxon>Gammaproteobacteria</taxon>
        <taxon>Pseudomonadales</taxon>
        <taxon>Marinobacteraceae</taxon>
        <taxon>Marinobacter</taxon>
    </lineage>
</organism>